<evidence type="ECO:0000256" key="1">
    <source>
        <dbReference type="SAM" id="Phobius"/>
    </source>
</evidence>
<protein>
    <submittedName>
        <fullName evidence="2">Uncharacterized protein</fullName>
    </submittedName>
</protein>
<keyword evidence="1" id="KW-0812">Transmembrane</keyword>
<dbReference type="VEuPathDB" id="FungiDB:BDV34DRAFT_14892"/>
<feature type="transmembrane region" description="Helical" evidence="1">
    <location>
        <begin position="80"/>
        <end position="103"/>
    </location>
</feature>
<dbReference type="Proteomes" id="UP000326532">
    <property type="component" value="Unassembled WGS sequence"/>
</dbReference>
<keyword evidence="3" id="KW-1185">Reference proteome</keyword>
<evidence type="ECO:0000313" key="2">
    <source>
        <dbReference type="EMBL" id="KAB8200403.1"/>
    </source>
</evidence>
<dbReference type="AlphaFoldDB" id="A0A5N6D7X8"/>
<sequence>MRRKRKKKEREKKDLAKLLFLHERLTYTDELLAHLPAHPYFNLMTSCLFILYMYKGLTWTRLFVLACVFPSPDFNVQNTFFFFFPFHVMFHLHYFFLGIELGYVYTVHAELRGGVFSYIRSLCIYVSHITIFSPFLLFLFPLFFFSFLICPGLIVVCFCEL</sequence>
<gene>
    <name evidence="2" type="ORF">BDV34DRAFT_14892</name>
</gene>
<organism evidence="2 3">
    <name type="scientific">Aspergillus parasiticus</name>
    <dbReference type="NCBI Taxonomy" id="5067"/>
    <lineage>
        <taxon>Eukaryota</taxon>
        <taxon>Fungi</taxon>
        <taxon>Dikarya</taxon>
        <taxon>Ascomycota</taxon>
        <taxon>Pezizomycotina</taxon>
        <taxon>Eurotiomycetes</taxon>
        <taxon>Eurotiomycetidae</taxon>
        <taxon>Eurotiales</taxon>
        <taxon>Aspergillaceae</taxon>
        <taxon>Aspergillus</taxon>
        <taxon>Aspergillus subgen. Circumdati</taxon>
    </lineage>
</organism>
<feature type="transmembrane region" description="Helical" evidence="1">
    <location>
        <begin position="138"/>
        <end position="159"/>
    </location>
</feature>
<feature type="transmembrane region" description="Helical" evidence="1">
    <location>
        <begin position="40"/>
        <end position="60"/>
    </location>
</feature>
<keyword evidence="1" id="KW-0472">Membrane</keyword>
<proteinExistence type="predicted"/>
<reference evidence="2 3" key="1">
    <citation type="submission" date="2019-04" db="EMBL/GenBank/DDBJ databases">
        <title>Fungal friends and foes A comparative genomics study of 23 Aspergillus species from section Flavi.</title>
        <authorList>
            <consortium name="DOE Joint Genome Institute"/>
            <person name="Kjaerbolling I."/>
            <person name="Vesth T.C."/>
            <person name="Frisvad J.C."/>
            <person name="Nybo J.L."/>
            <person name="Theobald S."/>
            <person name="Kildgaard S."/>
            <person name="Petersen T.I."/>
            <person name="Kuo A."/>
            <person name="Sato A."/>
            <person name="Lyhne E.K."/>
            <person name="Kogle M.E."/>
            <person name="Wiebenga A."/>
            <person name="Kun R.S."/>
            <person name="Lubbers R.J."/>
            <person name="Makela M.R."/>
            <person name="Barry K."/>
            <person name="Chovatia M."/>
            <person name="Clum A."/>
            <person name="Daum C."/>
            <person name="Haridas S."/>
            <person name="He G."/>
            <person name="LaButti K."/>
            <person name="Lipzen A."/>
            <person name="Mondo S."/>
            <person name="Pangilinan J."/>
            <person name="Riley R."/>
            <person name="Salamov A."/>
            <person name="Simmons B.A."/>
            <person name="Magnuson J.K."/>
            <person name="Henrissat B."/>
            <person name="Mortensen U.H."/>
            <person name="Larsen T.O."/>
            <person name="De vries R.P."/>
            <person name="Grigoriev I.V."/>
            <person name="Machida M."/>
            <person name="Baker S.E."/>
            <person name="Andersen M.R."/>
        </authorList>
    </citation>
    <scope>NUCLEOTIDE SEQUENCE [LARGE SCALE GENOMIC DNA]</scope>
    <source>
        <strain evidence="2 3">CBS 117618</strain>
    </source>
</reference>
<name>A0A5N6D7X8_ASPPA</name>
<accession>A0A5N6D7X8</accession>
<dbReference type="EMBL" id="ML735044">
    <property type="protein sequence ID" value="KAB8200403.1"/>
    <property type="molecule type" value="Genomic_DNA"/>
</dbReference>
<evidence type="ECO:0000313" key="3">
    <source>
        <dbReference type="Proteomes" id="UP000326532"/>
    </source>
</evidence>
<keyword evidence="1" id="KW-1133">Transmembrane helix</keyword>
<feature type="transmembrane region" description="Helical" evidence="1">
    <location>
        <begin position="115"/>
        <end position="132"/>
    </location>
</feature>